<accession>A0ABR3W4N6</accession>
<evidence type="ECO:0000256" key="1">
    <source>
        <dbReference type="ARBA" id="ARBA00001971"/>
    </source>
</evidence>
<protein>
    <recommendedName>
        <fullName evidence="8">Cytochrome P450</fullName>
    </recommendedName>
</protein>
<dbReference type="InterPro" id="IPR001128">
    <property type="entry name" value="Cyt_P450"/>
</dbReference>
<dbReference type="Pfam" id="PF00067">
    <property type="entry name" value="p450"/>
    <property type="match status" value="1"/>
</dbReference>
<dbReference type="PANTHER" id="PTHR24305:SF232">
    <property type="entry name" value="P450, PUTATIVE (EUROFUNG)-RELATED"/>
    <property type="match status" value="1"/>
</dbReference>
<evidence type="ECO:0000256" key="3">
    <source>
        <dbReference type="ARBA" id="ARBA00022617"/>
    </source>
</evidence>
<name>A0ABR3W4N6_9PEZI</name>
<dbReference type="Proteomes" id="UP001583177">
    <property type="component" value="Unassembled WGS sequence"/>
</dbReference>
<dbReference type="InterPro" id="IPR036396">
    <property type="entry name" value="Cyt_P450_sf"/>
</dbReference>
<evidence type="ECO:0000256" key="2">
    <source>
        <dbReference type="ARBA" id="ARBA00010617"/>
    </source>
</evidence>
<evidence type="ECO:0000256" key="4">
    <source>
        <dbReference type="ARBA" id="ARBA00022723"/>
    </source>
</evidence>
<evidence type="ECO:0000313" key="6">
    <source>
        <dbReference type="EMBL" id="KAL1853159.1"/>
    </source>
</evidence>
<gene>
    <name evidence="6" type="ORF">Daus18300_011898</name>
</gene>
<comment type="similarity">
    <text evidence="2">Belongs to the cytochrome P450 family.</text>
</comment>
<dbReference type="Gene3D" id="1.10.630.10">
    <property type="entry name" value="Cytochrome P450"/>
    <property type="match status" value="1"/>
</dbReference>
<comment type="caution">
    <text evidence="6">The sequence shown here is derived from an EMBL/GenBank/DDBJ whole genome shotgun (WGS) entry which is preliminary data.</text>
</comment>
<evidence type="ECO:0000313" key="7">
    <source>
        <dbReference type="Proteomes" id="UP001583177"/>
    </source>
</evidence>
<evidence type="ECO:0008006" key="8">
    <source>
        <dbReference type="Google" id="ProtNLM"/>
    </source>
</evidence>
<comment type="cofactor">
    <cofactor evidence="1">
        <name>heme</name>
        <dbReference type="ChEBI" id="CHEBI:30413"/>
    </cofactor>
</comment>
<dbReference type="SUPFAM" id="SSF48264">
    <property type="entry name" value="Cytochrome P450"/>
    <property type="match status" value="1"/>
</dbReference>
<dbReference type="InterPro" id="IPR050121">
    <property type="entry name" value="Cytochrome_P450_monoxygenase"/>
</dbReference>
<evidence type="ECO:0000256" key="5">
    <source>
        <dbReference type="ARBA" id="ARBA00023004"/>
    </source>
</evidence>
<dbReference type="PANTHER" id="PTHR24305">
    <property type="entry name" value="CYTOCHROME P450"/>
    <property type="match status" value="1"/>
</dbReference>
<keyword evidence="3" id="KW-0349">Heme</keyword>
<sequence length="440" mass="50291">MGYLHIAFFALGGAVLFVYVQSFIRAYRSQLTQIPGPWYGPFTSLHLNYGFSSGDIWKDVEEYHAQYGSIVRLGPRQVWIADKDALKTILVKDDLPKVATYKEFSRDRYSPGIFGEMKLKRFLAPAFTVNYIDNLEYIFAHTVRSLLFNYAQKNAVGNPVAGIETDLMSDLHNVALDIMGESTFGRGFGQISASMSATTETDIDEKVWAKIPKSIFNGLKKRHQTVFIKRFFRHFGWEMQFDWPEQMAKAIEVMMQRRMRVTGDKLEAAETRHDLLQHVIEQGKRPDNGKPMTGREIADHMSEVLIGGSETTSNQMACLFLELARNPGVRAKLLDSLPAVSIHDDDNIITSKMVRSEPRYSYLEACITENLRLNPIASELGRRTGAEWTTLGDYKLPPYTVVCASYRALHRNEEHWPQPLRFWPERWLPEDQRGDAPPAK</sequence>
<keyword evidence="7" id="KW-1185">Reference proteome</keyword>
<proteinExistence type="inferred from homology"/>
<organism evidence="6 7">
    <name type="scientific">Diaporthe australafricana</name>
    <dbReference type="NCBI Taxonomy" id="127596"/>
    <lineage>
        <taxon>Eukaryota</taxon>
        <taxon>Fungi</taxon>
        <taxon>Dikarya</taxon>
        <taxon>Ascomycota</taxon>
        <taxon>Pezizomycotina</taxon>
        <taxon>Sordariomycetes</taxon>
        <taxon>Sordariomycetidae</taxon>
        <taxon>Diaporthales</taxon>
        <taxon>Diaporthaceae</taxon>
        <taxon>Diaporthe</taxon>
    </lineage>
</organism>
<keyword evidence="4" id="KW-0479">Metal-binding</keyword>
<reference evidence="6 7" key="1">
    <citation type="journal article" date="2024" name="IMA Fungus">
        <title>IMA Genome - F19 : A genome assembly and annotation guide to empower mycologists, including annotated draft genome sequences of Ceratocystis pirilliformis, Diaporthe australafricana, Fusarium ophioides, Paecilomyces lecythidis, and Sporothrix stenoceras.</title>
        <authorList>
            <person name="Aylward J."/>
            <person name="Wilson A.M."/>
            <person name="Visagie C.M."/>
            <person name="Spraker J."/>
            <person name="Barnes I."/>
            <person name="Buitendag C."/>
            <person name="Ceriani C."/>
            <person name="Del Mar Angel L."/>
            <person name="du Plessis D."/>
            <person name="Fuchs T."/>
            <person name="Gasser K."/>
            <person name="Kramer D."/>
            <person name="Li W."/>
            <person name="Munsamy K."/>
            <person name="Piso A."/>
            <person name="Price J.L."/>
            <person name="Sonnekus B."/>
            <person name="Thomas C."/>
            <person name="van der Nest A."/>
            <person name="van Dijk A."/>
            <person name="van Heerden A."/>
            <person name="van Vuuren N."/>
            <person name="Yilmaz N."/>
            <person name="Duong T.A."/>
            <person name="van der Merwe N.A."/>
            <person name="Wingfield M.J."/>
            <person name="Wingfield B.D."/>
        </authorList>
    </citation>
    <scope>NUCLEOTIDE SEQUENCE [LARGE SCALE GENOMIC DNA]</scope>
    <source>
        <strain evidence="6 7">CMW 18300</strain>
    </source>
</reference>
<keyword evidence="5" id="KW-0408">Iron</keyword>
<dbReference type="EMBL" id="JAWRVE010000152">
    <property type="protein sequence ID" value="KAL1853159.1"/>
    <property type="molecule type" value="Genomic_DNA"/>
</dbReference>